<comment type="function">
    <text evidence="5">Plays an essential role in the survival of diffuse-type gastric cancer cells. Acts as a nucleolar anchoring protein for DDX47. May be involved in regulation of gene expression at the post-transcriptional level or in ribosome biogenesis in cancer cells.</text>
</comment>
<accession>A0A6J2VLZ7</accession>
<feature type="region of interest" description="Disordered" evidence="10">
    <location>
        <begin position="1153"/>
        <end position="1193"/>
    </location>
</feature>
<comment type="subcellular location">
    <subcellularLocation>
        <location evidence="1">Nucleus</location>
        <location evidence="1">Nucleolus</location>
    </subcellularLocation>
</comment>
<feature type="compositionally biased region" description="Basic and acidic residues" evidence="10">
    <location>
        <begin position="1016"/>
        <end position="1050"/>
    </location>
</feature>
<feature type="compositionally biased region" description="Polar residues" evidence="10">
    <location>
        <begin position="596"/>
        <end position="608"/>
    </location>
</feature>
<keyword evidence="3 8" id="KW-0694">RNA-binding</keyword>
<keyword evidence="4" id="KW-0539">Nucleus</keyword>
<evidence type="ECO:0000256" key="3">
    <source>
        <dbReference type="ARBA" id="ARBA00022884"/>
    </source>
</evidence>
<dbReference type="InterPro" id="IPR000504">
    <property type="entry name" value="RRM_dom"/>
</dbReference>
<evidence type="ECO:0000256" key="9">
    <source>
        <dbReference type="SAM" id="Coils"/>
    </source>
</evidence>
<dbReference type="SMART" id="SM00360">
    <property type="entry name" value="RRM"/>
    <property type="match status" value="1"/>
</dbReference>
<dbReference type="CDD" id="cd12226">
    <property type="entry name" value="RRM_NOL8"/>
    <property type="match status" value="1"/>
</dbReference>
<feature type="region of interest" description="Disordered" evidence="10">
    <location>
        <begin position="326"/>
        <end position="429"/>
    </location>
</feature>
<feature type="compositionally biased region" description="Polar residues" evidence="10">
    <location>
        <begin position="1179"/>
        <end position="1192"/>
    </location>
</feature>
<dbReference type="Gene3D" id="3.30.70.330">
    <property type="match status" value="1"/>
</dbReference>
<feature type="compositionally biased region" description="Basic and acidic residues" evidence="10">
    <location>
        <begin position="370"/>
        <end position="379"/>
    </location>
</feature>
<dbReference type="CTD" id="55035"/>
<feature type="compositionally biased region" description="Polar residues" evidence="10">
    <location>
        <begin position="359"/>
        <end position="368"/>
    </location>
</feature>
<dbReference type="PANTHER" id="PTHR48029:SF1">
    <property type="entry name" value="NUCLEOLAR PROTEIN 8"/>
    <property type="match status" value="1"/>
</dbReference>
<feature type="compositionally biased region" description="Polar residues" evidence="10">
    <location>
        <begin position="743"/>
        <end position="752"/>
    </location>
</feature>
<evidence type="ECO:0000256" key="4">
    <source>
        <dbReference type="ARBA" id="ARBA00023242"/>
    </source>
</evidence>
<feature type="compositionally biased region" description="Acidic residues" evidence="10">
    <location>
        <begin position="457"/>
        <end position="466"/>
    </location>
</feature>
<feature type="compositionally biased region" description="Low complexity" evidence="10">
    <location>
        <begin position="654"/>
        <end position="666"/>
    </location>
</feature>
<protein>
    <recommendedName>
        <fullName evidence="7">Nucleolar protein 8</fullName>
    </recommendedName>
</protein>
<feature type="compositionally biased region" description="Acidic residues" evidence="10">
    <location>
        <begin position="1087"/>
        <end position="1096"/>
    </location>
</feature>
<feature type="region of interest" description="Disordered" evidence="10">
    <location>
        <begin position="949"/>
        <end position="969"/>
    </location>
</feature>
<dbReference type="PROSITE" id="PS50102">
    <property type="entry name" value="RRM"/>
    <property type="match status" value="1"/>
</dbReference>
<dbReference type="Proteomes" id="UP000504632">
    <property type="component" value="Chromosome 6"/>
</dbReference>
<feature type="coiled-coil region" evidence="9">
    <location>
        <begin position="1219"/>
        <end position="1257"/>
    </location>
</feature>
<keyword evidence="12" id="KW-1185">Reference proteome</keyword>
<evidence type="ECO:0000256" key="2">
    <source>
        <dbReference type="ARBA" id="ARBA00022553"/>
    </source>
</evidence>
<dbReference type="GO" id="GO:1902570">
    <property type="term" value="P:protein localization to nucleolus"/>
    <property type="evidence" value="ECO:0007669"/>
    <property type="project" value="TreeGrafter"/>
</dbReference>
<dbReference type="InterPro" id="IPR012677">
    <property type="entry name" value="Nucleotide-bd_a/b_plait_sf"/>
</dbReference>
<dbReference type="InParanoid" id="A0A6J2VLZ7"/>
<feature type="compositionally biased region" description="Basic and acidic residues" evidence="10">
    <location>
        <begin position="960"/>
        <end position="969"/>
    </location>
</feature>
<dbReference type="GeneID" id="115813777"/>
<name>A0A6J2VLZ7_CHACN</name>
<evidence type="ECO:0000256" key="6">
    <source>
        <dbReference type="ARBA" id="ARBA00065066"/>
    </source>
</evidence>
<keyword evidence="9" id="KW-0175">Coiled coil</keyword>
<reference evidence="13" key="1">
    <citation type="submission" date="2025-08" db="UniProtKB">
        <authorList>
            <consortium name="RefSeq"/>
        </authorList>
    </citation>
    <scope>IDENTIFICATION</scope>
</reference>
<feature type="compositionally biased region" description="Low complexity" evidence="10">
    <location>
        <begin position="757"/>
        <end position="766"/>
    </location>
</feature>
<feature type="compositionally biased region" description="Polar residues" evidence="10">
    <location>
        <begin position="792"/>
        <end position="803"/>
    </location>
</feature>
<comment type="subunit">
    <text evidence="6">Interacts with the GTP form of RRAGA, RRAGC and RRAGD. Interacts with NIP7. Interacts with DDX18; the interaction is RNA-dependent. Interacts with DDX47; the interaction is RNA-dependent.</text>
</comment>
<feature type="compositionally biased region" description="Basic and acidic residues" evidence="10">
    <location>
        <begin position="711"/>
        <end position="732"/>
    </location>
</feature>
<dbReference type="InterPro" id="IPR035979">
    <property type="entry name" value="RBD_domain_sf"/>
</dbReference>
<feature type="compositionally biased region" description="Polar residues" evidence="10">
    <location>
        <begin position="468"/>
        <end position="482"/>
    </location>
</feature>
<dbReference type="GO" id="GO:0005730">
    <property type="term" value="C:nucleolus"/>
    <property type="evidence" value="ECO:0007669"/>
    <property type="project" value="UniProtKB-SubCell"/>
</dbReference>
<feature type="compositionally biased region" description="Basic and acidic residues" evidence="10">
    <location>
        <begin position="813"/>
        <end position="822"/>
    </location>
</feature>
<organism evidence="12 13">
    <name type="scientific">Chanos chanos</name>
    <name type="common">Milkfish</name>
    <name type="synonym">Mugil chanos</name>
    <dbReference type="NCBI Taxonomy" id="29144"/>
    <lineage>
        <taxon>Eukaryota</taxon>
        <taxon>Metazoa</taxon>
        <taxon>Chordata</taxon>
        <taxon>Craniata</taxon>
        <taxon>Vertebrata</taxon>
        <taxon>Euteleostomi</taxon>
        <taxon>Actinopterygii</taxon>
        <taxon>Neopterygii</taxon>
        <taxon>Teleostei</taxon>
        <taxon>Ostariophysi</taxon>
        <taxon>Gonorynchiformes</taxon>
        <taxon>Chanidae</taxon>
        <taxon>Chanos</taxon>
    </lineage>
</organism>
<feature type="compositionally biased region" description="Basic and acidic residues" evidence="10">
    <location>
        <begin position="553"/>
        <end position="595"/>
    </location>
</feature>
<proteinExistence type="predicted"/>
<evidence type="ECO:0000313" key="12">
    <source>
        <dbReference type="Proteomes" id="UP000504632"/>
    </source>
</evidence>
<gene>
    <name evidence="13" type="primary">nol8</name>
</gene>
<evidence type="ECO:0000256" key="7">
    <source>
        <dbReference type="ARBA" id="ARBA00068539"/>
    </source>
</evidence>
<feature type="region of interest" description="Disordered" evidence="10">
    <location>
        <begin position="1013"/>
        <end position="1050"/>
    </location>
</feature>
<evidence type="ECO:0000259" key="11">
    <source>
        <dbReference type="PROSITE" id="PS50102"/>
    </source>
</evidence>
<feature type="compositionally biased region" description="Acidic residues" evidence="10">
    <location>
        <begin position="901"/>
        <end position="915"/>
    </location>
</feature>
<feature type="compositionally biased region" description="Polar residues" evidence="10">
    <location>
        <begin position="688"/>
        <end position="710"/>
    </location>
</feature>
<evidence type="ECO:0000256" key="8">
    <source>
        <dbReference type="PROSITE-ProRule" id="PRU00176"/>
    </source>
</evidence>
<evidence type="ECO:0000256" key="10">
    <source>
        <dbReference type="SAM" id="MobiDB-lite"/>
    </source>
</evidence>
<feature type="compositionally biased region" description="Basic and acidic residues" evidence="10">
    <location>
        <begin position="876"/>
        <end position="894"/>
    </location>
</feature>
<feature type="compositionally biased region" description="Acidic residues" evidence="10">
    <location>
        <begin position="347"/>
        <end position="358"/>
    </location>
</feature>
<evidence type="ECO:0000256" key="5">
    <source>
        <dbReference type="ARBA" id="ARBA00054821"/>
    </source>
</evidence>
<dbReference type="AlphaFoldDB" id="A0A6J2VLZ7"/>
<feature type="compositionally biased region" description="Acidic residues" evidence="10">
    <location>
        <begin position="614"/>
        <end position="623"/>
    </location>
</feature>
<sequence length="1257" mass="141111">MRRLYIGGLSHNISQKDLKDRFGKFGQVSDVEIVTRKDGDGVPVKTFGYINIDISDGDYKRCLSVLNKSKWKGGTLQIELAKESFLHRLAEERQQVCEKSQAPRVDPKEEIVESFKKAGVENFHMKAAVPGTEVPGHKDWVVSKFGRVLPVLQLKCQGKNKIFKYDPSKHCHNIKKLENAEDSTDFTPVSKLTWEILGGDDEISKKRRGEFPQRKVCPKKFKKDSSNVLPTHLSDHIEDVRSSVNIENAIVSKNRTESGLILNDKQSSVVRMSQKAVCVFDSDADSDDEIRMLVATESVQNTTGLPAEEDDTLEVVGNDFTVKSNITWGQRDSGSGMGGFTLRTSKDDEEYDSADTDEILTQSKTTNGPKDPHMTEPDTKNQNSIIKSDENKVNVEGKTADKSTSKPLPVPSDSESIDEESSSSVESDYEDIMTNCYRIELSLTDLEQLAKNCVASSDDENSDIVDSDPQTGPSRVSNSSSESKMKTPCKAPQKSGNNPDDILASLLGDSSDEENDGGKKGKKKERLKKGKTSSLPAFVGTKDLFKTRHSAESDFSLKRQDERENCQSTDDAKSQKQDSKILTHREVKDEGKDTQSCDPQLKDSSSSLLPVDRGDEEMDEECDNVLCNDGESTDDLKQLSSTVEKSENSVPKTDSSQKSDTSSDDSGSSEDEVKQKARAMSREGAVSEKSTQGKIINVSKADSLSCNNEVIETKENDKAATPKDSGHTEQAHKIPKCGPTADSLCSSSSATKDSVVTEESVVESNVKAASEGSDDSQISENTALVRRPPQRTAVSDAQKQQQDNQRRLAALEQRQKEAEQQKKLIQGALAGVDTPSSSKSKHIVFDSDDESDDKEEDSAILATQKKDLFQEDPESDREMETENTERQELKEKTRGNKLFDSSDEEEEDDDNDDEERFQIKPQFEGKAGQKLMELQSRFGTDERFQMDSRFLDSDNECEVQDDKPSERTAEEELIEEKRKNLDILQSVLNIDIQPSDGSKGSAKNKMFRDISALHYDPTREEHAAFETKKEEPKKESKAARRKKREEAEKLPEVSKDIYYDVAVNLKEVFGTAKENKEETVINWDKEEEKEDEVETTDENKDIQLSFSSSVNTEKQESTGFTFSFLTDDTVGESTPKTDEYKIETLRGAKISWQVDPRFQDSSSEEEEEEEEEEEMEVEANNQTASTNSTVEPESTKKKLFFFYQDDERLKEGPKMFCRSTKLEDQREEWEGKRTSLIEEYRKKHKDAKKRLKASHRS</sequence>
<feature type="compositionally biased region" description="Polar residues" evidence="10">
    <location>
        <begin position="638"/>
        <end position="653"/>
    </location>
</feature>
<evidence type="ECO:0000313" key="13">
    <source>
        <dbReference type="RefSeq" id="XP_030632251.1"/>
    </source>
</evidence>
<feature type="compositionally biased region" description="Acidic residues" evidence="10">
    <location>
        <begin position="1162"/>
        <end position="1177"/>
    </location>
</feature>
<feature type="region of interest" description="Disordered" evidence="10">
    <location>
        <begin position="553"/>
        <end position="927"/>
    </location>
</feature>
<feature type="region of interest" description="Disordered" evidence="10">
    <location>
        <begin position="454"/>
        <end position="535"/>
    </location>
</feature>
<feature type="compositionally biased region" description="Acidic residues" evidence="10">
    <location>
        <begin position="415"/>
        <end position="429"/>
    </location>
</feature>
<dbReference type="OrthoDB" id="21643at2759"/>
<feature type="region of interest" description="Disordered" evidence="10">
    <location>
        <begin position="1082"/>
        <end position="1110"/>
    </location>
</feature>
<dbReference type="PANTHER" id="PTHR48029">
    <property type="entry name" value="NUCLEOLAR PROTEIN 8"/>
    <property type="match status" value="1"/>
</dbReference>
<dbReference type="GO" id="GO:0003723">
    <property type="term" value="F:RNA binding"/>
    <property type="evidence" value="ECO:0007669"/>
    <property type="project" value="UniProtKB-UniRule"/>
</dbReference>
<feature type="compositionally biased region" description="Basic residues" evidence="10">
    <location>
        <begin position="520"/>
        <end position="531"/>
    </location>
</feature>
<dbReference type="FunFam" id="3.30.70.330:FF:000346">
    <property type="entry name" value="Nucleolar protein 8"/>
    <property type="match status" value="1"/>
</dbReference>
<feature type="compositionally biased region" description="Acidic residues" evidence="10">
    <location>
        <begin position="846"/>
        <end position="858"/>
    </location>
</feature>
<evidence type="ECO:0000256" key="1">
    <source>
        <dbReference type="ARBA" id="ARBA00004604"/>
    </source>
</evidence>
<keyword evidence="2" id="KW-0597">Phosphoprotein</keyword>
<feature type="domain" description="RRM" evidence="11">
    <location>
        <begin position="2"/>
        <end position="83"/>
    </location>
</feature>
<dbReference type="InterPro" id="IPR034138">
    <property type="entry name" value="NOP8_RRM"/>
</dbReference>
<dbReference type="RefSeq" id="XP_030632251.1">
    <property type="nucleotide sequence ID" value="XM_030776391.1"/>
</dbReference>
<feature type="compositionally biased region" description="Basic and acidic residues" evidence="10">
    <location>
        <begin position="387"/>
        <end position="404"/>
    </location>
</feature>
<dbReference type="SUPFAM" id="SSF54928">
    <property type="entry name" value="RNA-binding domain, RBD"/>
    <property type="match status" value="1"/>
</dbReference>
<dbReference type="Pfam" id="PF00076">
    <property type="entry name" value="RRM_1"/>
    <property type="match status" value="1"/>
</dbReference>